<dbReference type="InterPro" id="IPR000757">
    <property type="entry name" value="Beta-glucanase-like"/>
</dbReference>
<feature type="signal peptide" evidence="2">
    <location>
        <begin position="1"/>
        <end position="31"/>
    </location>
</feature>
<dbReference type="PANTHER" id="PTHR10963:SF55">
    <property type="entry name" value="GLYCOSIDE HYDROLASE FAMILY 16 PROTEIN"/>
    <property type="match status" value="1"/>
</dbReference>
<name>A0A2J7PPS5_9NEOP</name>
<dbReference type="SUPFAM" id="SSF49899">
    <property type="entry name" value="Concanavalin A-like lectins/glucanases"/>
    <property type="match status" value="1"/>
</dbReference>
<evidence type="ECO:0000313" key="5">
    <source>
        <dbReference type="Proteomes" id="UP000235965"/>
    </source>
</evidence>
<dbReference type="InterPro" id="IPR013320">
    <property type="entry name" value="ConA-like_dom_sf"/>
</dbReference>
<dbReference type="PANTHER" id="PTHR10963">
    <property type="entry name" value="GLYCOSYL HYDROLASE-RELATED"/>
    <property type="match status" value="1"/>
</dbReference>
<keyword evidence="2" id="KW-0732">Signal</keyword>
<reference evidence="4 5" key="1">
    <citation type="submission" date="2017-12" db="EMBL/GenBank/DDBJ databases">
        <title>Hemimetabolous genomes reveal molecular basis of termite eusociality.</title>
        <authorList>
            <person name="Harrison M.C."/>
            <person name="Jongepier E."/>
            <person name="Robertson H.M."/>
            <person name="Arning N."/>
            <person name="Bitard-Feildel T."/>
            <person name="Chao H."/>
            <person name="Childers C.P."/>
            <person name="Dinh H."/>
            <person name="Doddapaneni H."/>
            <person name="Dugan S."/>
            <person name="Gowin J."/>
            <person name="Greiner C."/>
            <person name="Han Y."/>
            <person name="Hu H."/>
            <person name="Hughes D.S.T."/>
            <person name="Huylmans A.-K."/>
            <person name="Kemena C."/>
            <person name="Kremer L.P.M."/>
            <person name="Lee S.L."/>
            <person name="Lopez-Ezquerra A."/>
            <person name="Mallet L."/>
            <person name="Monroy-Kuhn J.M."/>
            <person name="Moser A."/>
            <person name="Murali S.C."/>
            <person name="Muzny D.M."/>
            <person name="Otani S."/>
            <person name="Piulachs M.-D."/>
            <person name="Poelchau M."/>
            <person name="Qu J."/>
            <person name="Schaub F."/>
            <person name="Wada-Katsumata A."/>
            <person name="Worley K.C."/>
            <person name="Xie Q."/>
            <person name="Ylla G."/>
            <person name="Poulsen M."/>
            <person name="Gibbs R.A."/>
            <person name="Schal C."/>
            <person name="Richards S."/>
            <person name="Belles X."/>
            <person name="Korb J."/>
            <person name="Bornberg-Bauer E."/>
        </authorList>
    </citation>
    <scope>NUCLEOTIDE SEQUENCE [LARGE SCALE GENOMIC DNA]</scope>
    <source>
        <tissue evidence="4">Whole body</tissue>
    </source>
</reference>
<dbReference type="OrthoDB" id="4781at2759"/>
<comment type="similarity">
    <text evidence="1">Belongs to the glycosyl hydrolase 16 family.</text>
</comment>
<feature type="chain" id="PRO_5014425564" evidence="2">
    <location>
        <begin position="32"/>
        <end position="351"/>
    </location>
</feature>
<evidence type="ECO:0000256" key="1">
    <source>
        <dbReference type="ARBA" id="ARBA00006865"/>
    </source>
</evidence>
<dbReference type="AlphaFoldDB" id="A0A2J7PPS5"/>
<gene>
    <name evidence="4" type="ORF">B7P43_G14624</name>
</gene>
<evidence type="ECO:0000259" key="3">
    <source>
        <dbReference type="PROSITE" id="PS51762"/>
    </source>
</evidence>
<protein>
    <submittedName>
        <fullName evidence="4">Beta-1,3-glucan-binding protein</fullName>
    </submittedName>
</protein>
<feature type="domain" description="GH16" evidence="3">
    <location>
        <begin position="83"/>
        <end position="351"/>
    </location>
</feature>
<comment type="caution">
    <text evidence="4">The sequence shown here is derived from an EMBL/GenBank/DDBJ whole genome shotgun (WGS) entry which is preliminary data.</text>
</comment>
<dbReference type="InterPro" id="IPR050546">
    <property type="entry name" value="Glycosyl_Hydrlase_16"/>
</dbReference>
<proteinExistence type="inferred from homology"/>
<keyword evidence="5" id="KW-1185">Reference proteome</keyword>
<dbReference type="EMBL" id="NEVH01022648">
    <property type="protein sequence ID" value="PNF18306.1"/>
    <property type="molecule type" value="Genomic_DNA"/>
</dbReference>
<dbReference type="GO" id="GO:0005975">
    <property type="term" value="P:carbohydrate metabolic process"/>
    <property type="evidence" value="ECO:0007669"/>
    <property type="project" value="InterPro"/>
</dbReference>
<dbReference type="PROSITE" id="PS51762">
    <property type="entry name" value="GH16_2"/>
    <property type="match status" value="1"/>
</dbReference>
<dbReference type="Proteomes" id="UP000235965">
    <property type="component" value="Unassembled WGS sequence"/>
</dbReference>
<dbReference type="GO" id="GO:0004553">
    <property type="term" value="F:hydrolase activity, hydrolyzing O-glycosyl compounds"/>
    <property type="evidence" value="ECO:0007669"/>
    <property type="project" value="InterPro"/>
</dbReference>
<dbReference type="CDD" id="cd08024">
    <property type="entry name" value="GH16_CCF"/>
    <property type="match status" value="1"/>
</dbReference>
<organism evidence="4 5">
    <name type="scientific">Cryptotermes secundus</name>
    <dbReference type="NCBI Taxonomy" id="105785"/>
    <lineage>
        <taxon>Eukaryota</taxon>
        <taxon>Metazoa</taxon>
        <taxon>Ecdysozoa</taxon>
        <taxon>Arthropoda</taxon>
        <taxon>Hexapoda</taxon>
        <taxon>Insecta</taxon>
        <taxon>Pterygota</taxon>
        <taxon>Neoptera</taxon>
        <taxon>Polyneoptera</taxon>
        <taxon>Dictyoptera</taxon>
        <taxon>Blattodea</taxon>
        <taxon>Blattoidea</taxon>
        <taxon>Termitoidae</taxon>
        <taxon>Kalotermitidae</taxon>
        <taxon>Cryptotermitinae</taxon>
        <taxon>Cryptotermes</taxon>
    </lineage>
</organism>
<dbReference type="STRING" id="105785.A0A2J7PPS5"/>
<evidence type="ECO:0000256" key="2">
    <source>
        <dbReference type="SAM" id="SignalP"/>
    </source>
</evidence>
<sequence>MVSFFAAMAGPLAFVATAGLLVLCLRNTVSAEKLVWQDEFDTFDLNKWNHLVTAWGGGNQEFQYYRNSRKNSYVKDGVLYIRPTWTSAEYGDDFLYSGSLSYSDCNMQPCTSSAGNDIVEPLQSARITSNFSFKYGRVEVRAKLPKGDWIWPAIWMLPKNSVYGGWPRSGEIDIMESKGNANYKDGNGVNVGNTLAASTLHWGPDADHNNYWRTHWEKNIQNTGKSFSDDYHLFGLKWTDNHIIFTIDNEQIGDVWAPQNGFWYYGGFQNNPGGTNIWQNGNWMAPFDQEFQIILNVAVGGNFFPEGLGNRPWSWDGHPMRDFWERRSEWLPTWHEEEAAMKIDYVRVYQE</sequence>
<evidence type="ECO:0000313" key="4">
    <source>
        <dbReference type="EMBL" id="PNF18306.1"/>
    </source>
</evidence>
<dbReference type="Pfam" id="PF00722">
    <property type="entry name" value="Glyco_hydro_16"/>
    <property type="match status" value="1"/>
</dbReference>
<dbReference type="Gene3D" id="2.60.120.200">
    <property type="match status" value="1"/>
</dbReference>
<accession>A0A2J7PPS5</accession>
<dbReference type="InParanoid" id="A0A2J7PPS5"/>